<evidence type="ECO:0000313" key="3">
    <source>
        <dbReference type="Proteomes" id="UP000007062"/>
    </source>
</evidence>
<reference evidence="2 3" key="2">
    <citation type="journal article" date="2004" name="Trends Parasitol.">
        <title>The Anopheles gambiae genome: an update.</title>
        <authorList>
            <person name="Mongin E."/>
            <person name="Louis C."/>
            <person name="Holt R.A."/>
            <person name="Birney E."/>
            <person name="Collins F.H."/>
        </authorList>
    </citation>
    <scope>NUCLEOTIDE SEQUENCE [LARGE SCALE GENOMIC DNA]</scope>
    <source>
        <strain evidence="2 3">PEST</strain>
    </source>
</reference>
<dbReference type="Proteomes" id="UP000007062">
    <property type="component" value="Chromosome X"/>
</dbReference>
<dbReference type="EMBL" id="AAAB01008811">
    <property type="status" value="NOT_ANNOTATED_CDS"/>
    <property type="molecule type" value="Genomic_DNA"/>
</dbReference>
<name>A0ABK8G7M8_ANOGA</name>
<dbReference type="EnsemblMetazoa" id="AGAP029965.R26">
    <property type="protein sequence ID" value="AGAP029965.P26"/>
    <property type="gene ID" value="AGAP029965"/>
</dbReference>
<organism evidence="2 3">
    <name type="scientific">Anopheles gambiae</name>
    <name type="common">African malaria mosquito</name>
    <dbReference type="NCBI Taxonomy" id="7165"/>
    <lineage>
        <taxon>Eukaryota</taxon>
        <taxon>Metazoa</taxon>
        <taxon>Ecdysozoa</taxon>
        <taxon>Arthropoda</taxon>
        <taxon>Hexapoda</taxon>
        <taxon>Insecta</taxon>
        <taxon>Pterygota</taxon>
        <taxon>Neoptera</taxon>
        <taxon>Endopterygota</taxon>
        <taxon>Diptera</taxon>
        <taxon>Nematocera</taxon>
        <taxon>Culicoidea</taxon>
        <taxon>Culicidae</taxon>
        <taxon>Anophelinae</taxon>
        <taxon>Anopheles</taxon>
    </lineage>
</organism>
<keyword evidence="3" id="KW-1185">Reference proteome</keyword>
<proteinExistence type="predicted"/>
<reference evidence="2 3" key="1">
    <citation type="journal article" date="2002" name="Science">
        <title>The genome sequence of the malaria mosquito Anopheles gambiae.</title>
        <authorList>
            <person name="Holt R.A."/>
            <person name="Subramanian G.M."/>
            <person name="Halpern A."/>
            <person name="Sutton G.G."/>
            <person name="Charlab R."/>
            <person name="Nusskern D.R."/>
            <person name="Wincker P."/>
            <person name="Clark A.G."/>
            <person name="Ribeiro J.M."/>
            <person name="Wides R."/>
            <person name="Salzberg S.L."/>
            <person name="Loftus B."/>
            <person name="Yandell M."/>
            <person name="Majoros W.H."/>
            <person name="Rusch D.B."/>
            <person name="Lai Z."/>
            <person name="Kraft C.L."/>
            <person name="Abril J.F."/>
            <person name="Anthouard V."/>
            <person name="Arensburger P."/>
            <person name="Atkinson P.W."/>
            <person name="Baden H."/>
            <person name="de Berardinis V."/>
            <person name="Baldwin D."/>
            <person name="Benes V."/>
            <person name="Biedler J."/>
            <person name="Blass C."/>
            <person name="Bolanos R."/>
            <person name="Boscus D."/>
            <person name="Barnstead M."/>
            <person name="Cai S."/>
            <person name="Center A."/>
            <person name="Chaturverdi K."/>
            <person name="Christophides G.K."/>
            <person name="Chrystal M.A."/>
            <person name="Clamp M."/>
            <person name="Cravchik A."/>
            <person name="Curwen V."/>
            <person name="Dana A."/>
            <person name="Delcher A."/>
            <person name="Dew I."/>
            <person name="Evans C.A."/>
            <person name="Flanigan M."/>
            <person name="Grundschober-Freimoser A."/>
            <person name="Friedli L."/>
            <person name="Gu Z."/>
            <person name="Guan P."/>
            <person name="Guigo R."/>
            <person name="Hillenmeyer M.E."/>
            <person name="Hladun S.L."/>
            <person name="Hogan J.R."/>
            <person name="Hong Y.S."/>
            <person name="Hoover J."/>
            <person name="Jaillon O."/>
            <person name="Ke Z."/>
            <person name="Kodira C."/>
            <person name="Kokoza E."/>
            <person name="Koutsos A."/>
            <person name="Letunic I."/>
            <person name="Levitsky A."/>
            <person name="Liang Y."/>
            <person name="Lin J.J."/>
            <person name="Lobo N.F."/>
            <person name="Lopez J.R."/>
            <person name="Malek J.A."/>
            <person name="McIntosh T.C."/>
            <person name="Meister S."/>
            <person name="Miller J."/>
            <person name="Mobarry C."/>
            <person name="Mongin E."/>
            <person name="Murphy S.D."/>
            <person name="O'Brochta D.A."/>
            <person name="Pfannkoch C."/>
            <person name="Qi R."/>
            <person name="Regier M.A."/>
            <person name="Remington K."/>
            <person name="Shao H."/>
            <person name="Sharakhova M.V."/>
            <person name="Sitter C.D."/>
            <person name="Shetty J."/>
            <person name="Smith T.J."/>
            <person name="Strong R."/>
            <person name="Sun J."/>
            <person name="Thomasova D."/>
            <person name="Ton L.Q."/>
            <person name="Topalis P."/>
            <person name="Tu Z."/>
            <person name="Unger M.F."/>
            <person name="Walenz B."/>
            <person name="Wang A."/>
            <person name="Wang J."/>
            <person name="Wang M."/>
            <person name="Wang X."/>
            <person name="Woodford K.J."/>
            <person name="Wortman J.R."/>
            <person name="Wu M."/>
            <person name="Yao A."/>
            <person name="Zdobnov E.M."/>
            <person name="Zhang H."/>
            <person name="Zhao Q."/>
            <person name="Zhao S."/>
            <person name="Zhu S.C."/>
            <person name="Zhimulev I."/>
            <person name="Coluzzi M."/>
            <person name="della Torre A."/>
            <person name="Roth C.W."/>
            <person name="Louis C."/>
            <person name="Kalush F."/>
            <person name="Mural R.J."/>
            <person name="Myers E.W."/>
            <person name="Adams M.D."/>
            <person name="Smith H.O."/>
            <person name="Broder S."/>
            <person name="Gardner M.J."/>
            <person name="Fraser C.M."/>
            <person name="Birney E."/>
            <person name="Bork P."/>
            <person name="Brey P.T."/>
            <person name="Venter J.C."/>
            <person name="Weissenbach J."/>
            <person name="Kafatos F.C."/>
            <person name="Collins F.H."/>
            <person name="Hoffman S.L."/>
        </authorList>
    </citation>
    <scope>NUCLEOTIDE SEQUENCE [LARGE SCALE GENOMIC DNA]</scope>
    <source>
        <strain evidence="2 3">PEST</strain>
    </source>
</reference>
<reference evidence="2" key="3">
    <citation type="submission" date="2025-05" db="UniProtKB">
        <authorList>
            <consortium name="EnsemblMetazoa"/>
        </authorList>
    </citation>
    <scope>IDENTIFICATION</scope>
    <source>
        <strain evidence="2">PEST</strain>
    </source>
</reference>
<accession>A0ABK8G7M8</accession>
<protein>
    <submittedName>
        <fullName evidence="2">Uncharacterized protein</fullName>
    </submittedName>
</protein>
<feature type="region of interest" description="Disordered" evidence="1">
    <location>
        <begin position="45"/>
        <end position="73"/>
    </location>
</feature>
<sequence length="164" mass="18664">MAETLKMKDKNQKLECLLRSTGSETSEISPQAIPLRRRTRWSPLVPNNVTIPNPCHQPMSTTQTDENPSPGACTEREVTVNTQRFRFIPRVVERKLAVDKRQTGTTVVISYQPVPQTQQDGNRCLVTPMQQTAKRPIAERCLIEPKRVPVPKKKRCLVIPDRLP</sequence>
<evidence type="ECO:0000313" key="2">
    <source>
        <dbReference type="EnsemblMetazoa" id="AGAP029965.P26"/>
    </source>
</evidence>
<evidence type="ECO:0000256" key="1">
    <source>
        <dbReference type="SAM" id="MobiDB-lite"/>
    </source>
</evidence>
<feature type="compositionally biased region" description="Polar residues" evidence="1">
    <location>
        <begin position="58"/>
        <end position="67"/>
    </location>
</feature>